<gene>
    <name evidence="2" type="ORF">BDV27DRAFT_138873</name>
</gene>
<evidence type="ECO:0000313" key="3">
    <source>
        <dbReference type="Proteomes" id="UP000326268"/>
    </source>
</evidence>
<proteinExistence type="predicted"/>
<reference evidence="2 3" key="1">
    <citation type="submission" date="2019-04" db="EMBL/GenBank/DDBJ databases">
        <title>Friends and foes A comparative genomics studyof 23 Aspergillus species from section Flavi.</title>
        <authorList>
            <consortium name="DOE Joint Genome Institute"/>
            <person name="Kjaerbolling I."/>
            <person name="Vesth T."/>
            <person name="Frisvad J.C."/>
            <person name="Nybo J.L."/>
            <person name="Theobald S."/>
            <person name="Kildgaard S."/>
            <person name="Isbrandt T."/>
            <person name="Kuo A."/>
            <person name="Sato A."/>
            <person name="Lyhne E.K."/>
            <person name="Kogle M.E."/>
            <person name="Wiebenga A."/>
            <person name="Kun R.S."/>
            <person name="Lubbers R.J."/>
            <person name="Makela M.R."/>
            <person name="Barry K."/>
            <person name="Chovatia M."/>
            <person name="Clum A."/>
            <person name="Daum C."/>
            <person name="Haridas S."/>
            <person name="He G."/>
            <person name="LaButti K."/>
            <person name="Lipzen A."/>
            <person name="Mondo S."/>
            <person name="Riley R."/>
            <person name="Salamov A."/>
            <person name="Simmons B.A."/>
            <person name="Magnuson J.K."/>
            <person name="Henrissat B."/>
            <person name="Mortensen U.H."/>
            <person name="Larsen T.O."/>
            <person name="Devries R.P."/>
            <person name="Grigoriev I.V."/>
            <person name="Machida M."/>
            <person name="Baker S.E."/>
            <person name="Andersen M.R."/>
        </authorList>
    </citation>
    <scope>NUCLEOTIDE SEQUENCE [LARGE SCALE GENOMIC DNA]</scope>
    <source>
        <strain evidence="2 3">CBS 763.97</strain>
    </source>
</reference>
<evidence type="ECO:0000256" key="1">
    <source>
        <dbReference type="SAM" id="SignalP"/>
    </source>
</evidence>
<feature type="signal peptide" evidence="1">
    <location>
        <begin position="1"/>
        <end position="15"/>
    </location>
</feature>
<accession>A0A5N6ZLN4</accession>
<dbReference type="EMBL" id="ML737975">
    <property type="protein sequence ID" value="KAE8357709.1"/>
    <property type="molecule type" value="Genomic_DNA"/>
</dbReference>
<organism evidence="2 3">
    <name type="scientific">Aspergillus caelatus</name>
    <dbReference type="NCBI Taxonomy" id="61420"/>
    <lineage>
        <taxon>Eukaryota</taxon>
        <taxon>Fungi</taxon>
        <taxon>Dikarya</taxon>
        <taxon>Ascomycota</taxon>
        <taxon>Pezizomycotina</taxon>
        <taxon>Eurotiomycetes</taxon>
        <taxon>Eurotiomycetidae</taxon>
        <taxon>Eurotiales</taxon>
        <taxon>Aspergillaceae</taxon>
        <taxon>Aspergillus</taxon>
        <taxon>Aspergillus subgen. Circumdati</taxon>
    </lineage>
</organism>
<dbReference type="AlphaFoldDB" id="A0A5N6ZLN4"/>
<protein>
    <recommendedName>
        <fullName evidence="4">Secreted protein</fullName>
    </recommendedName>
</protein>
<keyword evidence="1" id="KW-0732">Signal</keyword>
<dbReference type="GeneID" id="43653777"/>
<sequence>MIFLFSITFHSIIYGMQLAGSSSFCSSSSHSESWSSLGFPASTWHASARLFWVEYPGEGLSPHRGSGVQLKYPGVGAYCESWSDASSL</sequence>
<name>A0A5N6ZLN4_9EURO</name>
<dbReference type="Proteomes" id="UP000326268">
    <property type="component" value="Unassembled WGS sequence"/>
</dbReference>
<dbReference type="RefSeq" id="XP_031920790.1">
    <property type="nucleotide sequence ID" value="XM_032069331.1"/>
</dbReference>
<keyword evidence="3" id="KW-1185">Reference proteome</keyword>
<evidence type="ECO:0008006" key="4">
    <source>
        <dbReference type="Google" id="ProtNLM"/>
    </source>
</evidence>
<feature type="chain" id="PRO_5024881232" description="Secreted protein" evidence="1">
    <location>
        <begin position="16"/>
        <end position="88"/>
    </location>
</feature>
<evidence type="ECO:0000313" key="2">
    <source>
        <dbReference type="EMBL" id="KAE8357709.1"/>
    </source>
</evidence>